<keyword evidence="2" id="KW-1003">Cell membrane</keyword>
<dbReference type="GO" id="GO:0008422">
    <property type="term" value="F:beta-glucosidase activity"/>
    <property type="evidence" value="ECO:0007669"/>
    <property type="project" value="TreeGrafter"/>
</dbReference>
<comment type="subcellular location">
    <subcellularLocation>
        <location evidence="1">Cell membrane</location>
        <topology evidence="1">Single-pass type II membrane protein</topology>
    </subcellularLocation>
</comment>
<dbReference type="SUPFAM" id="SSF51445">
    <property type="entry name" value="(Trans)glycosidases"/>
    <property type="match status" value="1"/>
</dbReference>
<evidence type="ECO:0000256" key="7">
    <source>
        <dbReference type="ARBA" id="ARBA00023136"/>
    </source>
</evidence>
<dbReference type="PANTHER" id="PTHR31297">
    <property type="entry name" value="GLUCAN ENDO-1,6-BETA-GLUCOSIDASE B"/>
    <property type="match status" value="1"/>
</dbReference>
<evidence type="ECO:0000259" key="15">
    <source>
        <dbReference type="Pfam" id="PF00150"/>
    </source>
</evidence>
<reference evidence="16" key="1">
    <citation type="journal article" date="2021" name="PeerJ">
        <title>Extensive microbial diversity within the chicken gut microbiome revealed by metagenomics and culture.</title>
        <authorList>
            <person name="Gilroy R."/>
            <person name="Ravi A."/>
            <person name="Getino M."/>
            <person name="Pursley I."/>
            <person name="Horton D.L."/>
            <person name="Alikhan N.F."/>
            <person name="Baker D."/>
            <person name="Gharbi K."/>
            <person name="Hall N."/>
            <person name="Watson M."/>
            <person name="Adriaenssens E.M."/>
            <person name="Foster-Nyarko E."/>
            <person name="Jarju S."/>
            <person name="Secka A."/>
            <person name="Antonio M."/>
            <person name="Oren A."/>
            <person name="Chaudhuri R.R."/>
            <person name="La Ragione R."/>
            <person name="Hildebrand F."/>
            <person name="Pallen M.J."/>
        </authorList>
    </citation>
    <scope>NUCLEOTIDE SEQUENCE</scope>
    <source>
        <strain evidence="16">ChiGjej2B2-7701</strain>
    </source>
</reference>
<organism evidence="16 17">
    <name type="scientific">Collinsella ihumii</name>
    <dbReference type="NCBI Taxonomy" id="1720204"/>
    <lineage>
        <taxon>Bacteria</taxon>
        <taxon>Bacillati</taxon>
        <taxon>Actinomycetota</taxon>
        <taxon>Coriobacteriia</taxon>
        <taxon>Coriobacteriales</taxon>
        <taxon>Coriobacteriaceae</taxon>
        <taxon>Collinsella</taxon>
    </lineage>
</organism>
<gene>
    <name evidence="16" type="ORF">K8U80_07010</name>
</gene>
<comment type="function">
    <text evidence="11">Glucosidase involved in the degradation of cellulosic biomass. Active on lichenan.</text>
</comment>
<keyword evidence="10" id="KW-0961">Cell wall biogenesis/degradation</keyword>
<proteinExistence type="inferred from homology"/>
<keyword evidence="9 13" id="KW-0326">Glycosidase</keyword>
<sequence length="354" mass="39718">MAERIRGVNLSGWFIPEPWVTPSLYAATGASNDVELQQAMGSAMYSDRLRQHYETFISEFDFNRMSAIGFNAVRLPVPWYVFGSQSDALAHIPAVDYVDRAMEWAEKYDMTVLLDLATVPGGQGDSNESATTPETTADWHSTSNGRHVALSVLGKLAERYGTSPALLGIELLDSPIMSVRRGLFNVTQGIPSHYLRNYYRDAYELVRAHMPEDKIVVFSDSGHPEMWKRFMSGAKYQNVYMDLHLYHYRDDTAVDITSPKGISQAVARNRRLIKEARSCGFPVIVGEWSAAAVMSSSTVTPEGRDAYERVFISSELASFGEAAGWFFQTWKTEKRIPAWDARVALSPLERAMID</sequence>
<accession>A0A921IQK1</accession>
<evidence type="ECO:0000256" key="4">
    <source>
        <dbReference type="ARBA" id="ARBA00022801"/>
    </source>
</evidence>
<comment type="similarity">
    <text evidence="13">Belongs to the glycosyl hydrolase 5 (cellulase A) family.</text>
</comment>
<dbReference type="InterPro" id="IPR017853">
    <property type="entry name" value="GH"/>
</dbReference>
<protein>
    <recommendedName>
        <fullName evidence="12">Exo-1,3-beta-glucanase D</fullName>
    </recommendedName>
</protein>
<feature type="region of interest" description="Disordered" evidence="14">
    <location>
        <begin position="122"/>
        <end position="142"/>
    </location>
</feature>
<evidence type="ECO:0000256" key="6">
    <source>
        <dbReference type="ARBA" id="ARBA00022989"/>
    </source>
</evidence>
<comment type="caution">
    <text evidence="16">The sequence shown here is derived from an EMBL/GenBank/DDBJ whole genome shotgun (WGS) entry which is preliminary data.</text>
</comment>
<dbReference type="InterPro" id="IPR050386">
    <property type="entry name" value="Glycosyl_hydrolase_5"/>
</dbReference>
<feature type="compositionally biased region" description="Polar residues" evidence="14">
    <location>
        <begin position="125"/>
        <end position="142"/>
    </location>
</feature>
<evidence type="ECO:0000313" key="17">
    <source>
        <dbReference type="Proteomes" id="UP000746751"/>
    </source>
</evidence>
<keyword evidence="3" id="KW-0812">Transmembrane</keyword>
<evidence type="ECO:0000256" key="5">
    <source>
        <dbReference type="ARBA" id="ARBA00022968"/>
    </source>
</evidence>
<reference evidence="16" key="2">
    <citation type="submission" date="2021-09" db="EMBL/GenBank/DDBJ databases">
        <authorList>
            <person name="Gilroy R."/>
        </authorList>
    </citation>
    <scope>NUCLEOTIDE SEQUENCE</scope>
    <source>
        <strain evidence="16">ChiGjej2B2-7701</strain>
    </source>
</reference>
<evidence type="ECO:0000256" key="12">
    <source>
        <dbReference type="ARBA" id="ARBA00041260"/>
    </source>
</evidence>
<dbReference type="GO" id="GO:0005886">
    <property type="term" value="C:plasma membrane"/>
    <property type="evidence" value="ECO:0007669"/>
    <property type="project" value="UniProtKB-SubCell"/>
</dbReference>
<keyword evidence="8" id="KW-0325">Glycoprotein</keyword>
<dbReference type="Proteomes" id="UP000746751">
    <property type="component" value="Unassembled WGS sequence"/>
</dbReference>
<dbReference type="EMBL" id="DYVF01000043">
    <property type="protein sequence ID" value="HJG31131.1"/>
    <property type="molecule type" value="Genomic_DNA"/>
</dbReference>
<feature type="domain" description="Glycoside hydrolase family 5" evidence="15">
    <location>
        <begin position="61"/>
        <end position="293"/>
    </location>
</feature>
<dbReference type="AlphaFoldDB" id="A0A921IQK1"/>
<name>A0A921IQK1_9ACTN</name>
<dbReference type="GO" id="GO:0005576">
    <property type="term" value="C:extracellular region"/>
    <property type="evidence" value="ECO:0007669"/>
    <property type="project" value="TreeGrafter"/>
</dbReference>
<evidence type="ECO:0000256" key="1">
    <source>
        <dbReference type="ARBA" id="ARBA00004401"/>
    </source>
</evidence>
<evidence type="ECO:0000256" key="11">
    <source>
        <dbReference type="ARBA" id="ARBA00037126"/>
    </source>
</evidence>
<dbReference type="Pfam" id="PF00150">
    <property type="entry name" value="Cellulase"/>
    <property type="match status" value="1"/>
</dbReference>
<dbReference type="GO" id="GO:0071555">
    <property type="term" value="P:cell wall organization"/>
    <property type="evidence" value="ECO:0007669"/>
    <property type="project" value="UniProtKB-KW"/>
</dbReference>
<keyword evidence="5" id="KW-0735">Signal-anchor</keyword>
<evidence type="ECO:0000256" key="8">
    <source>
        <dbReference type="ARBA" id="ARBA00023180"/>
    </source>
</evidence>
<dbReference type="InterPro" id="IPR001547">
    <property type="entry name" value="Glyco_hydro_5"/>
</dbReference>
<evidence type="ECO:0000256" key="13">
    <source>
        <dbReference type="RuleBase" id="RU361153"/>
    </source>
</evidence>
<dbReference type="GO" id="GO:0009986">
    <property type="term" value="C:cell surface"/>
    <property type="evidence" value="ECO:0007669"/>
    <property type="project" value="TreeGrafter"/>
</dbReference>
<dbReference type="Gene3D" id="3.20.20.80">
    <property type="entry name" value="Glycosidases"/>
    <property type="match status" value="1"/>
</dbReference>
<evidence type="ECO:0000256" key="14">
    <source>
        <dbReference type="SAM" id="MobiDB-lite"/>
    </source>
</evidence>
<evidence type="ECO:0000313" key="16">
    <source>
        <dbReference type="EMBL" id="HJG31131.1"/>
    </source>
</evidence>
<evidence type="ECO:0000256" key="2">
    <source>
        <dbReference type="ARBA" id="ARBA00022475"/>
    </source>
</evidence>
<evidence type="ECO:0000256" key="3">
    <source>
        <dbReference type="ARBA" id="ARBA00022692"/>
    </source>
</evidence>
<dbReference type="GO" id="GO:0009251">
    <property type="term" value="P:glucan catabolic process"/>
    <property type="evidence" value="ECO:0007669"/>
    <property type="project" value="TreeGrafter"/>
</dbReference>
<evidence type="ECO:0000256" key="9">
    <source>
        <dbReference type="ARBA" id="ARBA00023295"/>
    </source>
</evidence>
<keyword evidence="7" id="KW-0472">Membrane</keyword>
<evidence type="ECO:0000256" key="10">
    <source>
        <dbReference type="ARBA" id="ARBA00023316"/>
    </source>
</evidence>
<keyword evidence="6" id="KW-1133">Transmembrane helix</keyword>
<dbReference type="PANTHER" id="PTHR31297:SF34">
    <property type="entry name" value="GLUCAN 1,3-BETA-GLUCOSIDASE 2"/>
    <property type="match status" value="1"/>
</dbReference>
<keyword evidence="4 13" id="KW-0378">Hydrolase</keyword>